<reference evidence="2" key="1">
    <citation type="submission" date="2025-08" db="UniProtKB">
        <authorList>
            <consortium name="RefSeq"/>
        </authorList>
    </citation>
    <scope>IDENTIFICATION</scope>
    <source>
        <tissue evidence="2">Leaves</tissue>
    </source>
</reference>
<dbReference type="PANTHER" id="PTHR31371:SF14">
    <property type="entry name" value="SIMILARITY TO UNKNOWN PROTEIN"/>
    <property type="match status" value="1"/>
</dbReference>
<sequence length="198" mass="22642">MLPSSIRSMLRDRLKGSIGFSESDLILAREWREALGRILGWFSPLAHNMIKWQSEKSFEQQTLVPKTNMMLLQTLFFVNKEKTEAAITELLVGLNYIWKFAREMIAKALLESTNFNGILNALTRWFKGVRRSSLELLCRCDSRTVCSGGVGAKCEGVEVGLFSQEENTHRRKWEFCFCYAVMQCKSLPFQRGLADVSA</sequence>
<proteinExistence type="predicted"/>
<dbReference type="Pfam" id="PF05003">
    <property type="entry name" value="DUF668"/>
    <property type="match status" value="1"/>
</dbReference>
<protein>
    <submittedName>
        <fullName evidence="2">Uncharacterized protein LOC108995313</fullName>
    </submittedName>
</protein>
<dbReference type="OrthoDB" id="2018987at2759"/>
<dbReference type="PANTHER" id="PTHR31371">
    <property type="entry name" value="BNAC09G50660D PROTEIN"/>
    <property type="match status" value="1"/>
</dbReference>
<dbReference type="Gramene" id="Jr07_03340_p1">
    <property type="protein sequence ID" value="cds.Jr07_03340_p1"/>
    <property type="gene ID" value="Jr07_03340"/>
</dbReference>
<organism evidence="1 2">
    <name type="scientific">Juglans regia</name>
    <name type="common">English walnut</name>
    <dbReference type="NCBI Taxonomy" id="51240"/>
    <lineage>
        <taxon>Eukaryota</taxon>
        <taxon>Viridiplantae</taxon>
        <taxon>Streptophyta</taxon>
        <taxon>Embryophyta</taxon>
        <taxon>Tracheophyta</taxon>
        <taxon>Spermatophyta</taxon>
        <taxon>Magnoliopsida</taxon>
        <taxon>eudicotyledons</taxon>
        <taxon>Gunneridae</taxon>
        <taxon>Pentapetalae</taxon>
        <taxon>rosids</taxon>
        <taxon>fabids</taxon>
        <taxon>Fagales</taxon>
        <taxon>Juglandaceae</taxon>
        <taxon>Juglans</taxon>
    </lineage>
</organism>
<dbReference type="Proteomes" id="UP000235220">
    <property type="component" value="Chromosome 7"/>
</dbReference>
<name>A0A2I4F414_JUGRE</name>
<evidence type="ECO:0000313" key="1">
    <source>
        <dbReference type="Proteomes" id="UP000235220"/>
    </source>
</evidence>
<evidence type="ECO:0000313" key="2">
    <source>
        <dbReference type="RefSeq" id="XP_018826396.1"/>
    </source>
</evidence>
<dbReference type="RefSeq" id="XP_018826396.1">
    <property type="nucleotide sequence ID" value="XM_018970851.1"/>
</dbReference>
<gene>
    <name evidence="2" type="primary">LOC108995313</name>
</gene>
<dbReference type="AlphaFoldDB" id="A0A2I4F414"/>
<keyword evidence="1" id="KW-1185">Reference proteome</keyword>
<dbReference type="KEGG" id="jre:108995313"/>
<dbReference type="GeneID" id="108995313"/>
<dbReference type="STRING" id="51240.A0A2I4F414"/>
<dbReference type="GO" id="GO:0045927">
    <property type="term" value="P:positive regulation of growth"/>
    <property type="evidence" value="ECO:0007669"/>
    <property type="project" value="InterPro"/>
</dbReference>
<dbReference type="InterPro" id="IPR007700">
    <property type="entry name" value="DUF668"/>
</dbReference>
<accession>A0A2I4F414</accession>